<feature type="binding site" evidence="6">
    <location>
        <position position="61"/>
    </location>
    <ligand>
        <name>substrate</name>
    </ligand>
</feature>
<dbReference type="GO" id="GO:0030272">
    <property type="term" value="F:5-formyltetrahydrofolate cyclo-ligase activity"/>
    <property type="evidence" value="ECO:0007669"/>
    <property type="project" value="UniProtKB-EC"/>
</dbReference>
<feature type="binding site" evidence="6">
    <location>
        <position position="55"/>
    </location>
    <ligand>
        <name>substrate</name>
    </ligand>
</feature>
<evidence type="ECO:0000256" key="5">
    <source>
        <dbReference type="ARBA" id="ARBA00038966"/>
    </source>
</evidence>
<dbReference type="InterPro" id="IPR024185">
    <property type="entry name" value="FTHF_cligase-like_sf"/>
</dbReference>
<evidence type="ECO:0000256" key="2">
    <source>
        <dbReference type="ARBA" id="ARBA00022741"/>
    </source>
</evidence>
<sequence>MNGALCAAKQQVRLAMKQKLAALPRESILEQSQIIQRKLLEFKPYVDANRISVFLSMPSAEVQTDEIVRHALSSGKHVFVPYLHKSPLPANPDIPPRVMDMVRLRDVQDYESLKRDKWGIPSIDSATINQRQRILGGGGSDEHQSDKGTLDLILMPGVAFDVAPESSEIRRLGHGRGFYDLFLERYAEKLEGLDLKRPSVLLYGLGLQEQFLSAENEQQVPIGPLDQPLHGLILGNGKTIVPPQLD</sequence>
<dbReference type="SUPFAM" id="SSF100950">
    <property type="entry name" value="NagB/RpiA/CoA transferase-like"/>
    <property type="match status" value="1"/>
</dbReference>
<organism evidence="7 8">
    <name type="scientific">Coniella lustricola</name>
    <dbReference type="NCBI Taxonomy" id="2025994"/>
    <lineage>
        <taxon>Eukaryota</taxon>
        <taxon>Fungi</taxon>
        <taxon>Dikarya</taxon>
        <taxon>Ascomycota</taxon>
        <taxon>Pezizomycotina</taxon>
        <taxon>Sordariomycetes</taxon>
        <taxon>Sordariomycetidae</taxon>
        <taxon>Diaporthales</taxon>
        <taxon>Schizoparmaceae</taxon>
        <taxon>Coniella</taxon>
    </lineage>
</organism>
<dbReference type="OrthoDB" id="2015992at2759"/>
<dbReference type="PIRSF" id="PIRSF006806">
    <property type="entry name" value="FTHF_cligase"/>
    <property type="match status" value="1"/>
</dbReference>
<dbReference type="GO" id="GO:0035999">
    <property type="term" value="P:tetrahydrofolate interconversion"/>
    <property type="evidence" value="ECO:0007669"/>
    <property type="project" value="TreeGrafter"/>
</dbReference>
<feature type="binding site" evidence="6">
    <location>
        <begin position="171"/>
        <end position="179"/>
    </location>
    <ligand>
        <name>ATP</name>
        <dbReference type="ChEBI" id="CHEBI:30616"/>
    </ligand>
</feature>
<dbReference type="FunCoup" id="A0A2T3AKH7">
    <property type="interactions" value="216"/>
</dbReference>
<accession>A0A2T3AKH7</accession>
<dbReference type="Gene3D" id="3.40.50.10420">
    <property type="entry name" value="NagB/RpiA/CoA transferase-like"/>
    <property type="match status" value="1"/>
</dbReference>
<dbReference type="GO" id="GO:0009396">
    <property type="term" value="P:folic acid-containing compound biosynthetic process"/>
    <property type="evidence" value="ECO:0007669"/>
    <property type="project" value="TreeGrafter"/>
</dbReference>
<evidence type="ECO:0000256" key="4">
    <source>
        <dbReference type="ARBA" id="ARBA00036539"/>
    </source>
</evidence>
<dbReference type="GO" id="GO:0005739">
    <property type="term" value="C:mitochondrion"/>
    <property type="evidence" value="ECO:0007669"/>
    <property type="project" value="TreeGrafter"/>
</dbReference>
<dbReference type="EC" id="6.3.3.2" evidence="5"/>
<dbReference type="PANTHER" id="PTHR23407">
    <property type="entry name" value="ATPASE INHIBITOR/5-FORMYLTETRAHYDROFOLATE CYCLO-LIGASE"/>
    <property type="match status" value="1"/>
</dbReference>
<comment type="catalytic activity">
    <reaction evidence="4">
        <text>(6S)-5-formyl-5,6,7,8-tetrahydrofolate + ATP = (6R)-5,10-methenyltetrahydrofolate + ADP + phosphate</text>
        <dbReference type="Rhea" id="RHEA:10488"/>
        <dbReference type="ChEBI" id="CHEBI:30616"/>
        <dbReference type="ChEBI" id="CHEBI:43474"/>
        <dbReference type="ChEBI" id="CHEBI:57455"/>
        <dbReference type="ChEBI" id="CHEBI:57457"/>
        <dbReference type="ChEBI" id="CHEBI:456216"/>
        <dbReference type="EC" id="6.3.3.2"/>
    </reaction>
</comment>
<dbReference type="InterPro" id="IPR037171">
    <property type="entry name" value="NagB/RpiA_transferase-like"/>
</dbReference>
<proteinExistence type="inferred from homology"/>
<dbReference type="GO" id="GO:0005524">
    <property type="term" value="F:ATP binding"/>
    <property type="evidence" value="ECO:0007669"/>
    <property type="project" value="UniProtKB-KW"/>
</dbReference>
<dbReference type="AlphaFoldDB" id="A0A2T3AKH7"/>
<dbReference type="Pfam" id="PF01812">
    <property type="entry name" value="5-FTHF_cyc-lig"/>
    <property type="match status" value="1"/>
</dbReference>
<dbReference type="EMBL" id="KZ678379">
    <property type="protein sequence ID" value="PSS02165.1"/>
    <property type="molecule type" value="Genomic_DNA"/>
</dbReference>
<protein>
    <recommendedName>
        <fullName evidence="5">5-formyltetrahydrofolate cyclo-ligase</fullName>
        <ecNumber evidence="5">6.3.3.2</ecNumber>
    </recommendedName>
</protein>
<reference evidence="7 8" key="1">
    <citation type="journal article" date="2018" name="Mycol. Prog.">
        <title>Coniella lustricola, a new species from submerged detritus.</title>
        <authorList>
            <person name="Raudabaugh D.B."/>
            <person name="Iturriaga T."/>
            <person name="Carver A."/>
            <person name="Mondo S."/>
            <person name="Pangilinan J."/>
            <person name="Lipzen A."/>
            <person name="He G."/>
            <person name="Amirebrahimi M."/>
            <person name="Grigoriev I.V."/>
            <person name="Miller A.N."/>
        </authorList>
    </citation>
    <scope>NUCLEOTIDE SEQUENCE [LARGE SCALE GENOMIC DNA]</scope>
    <source>
        <strain evidence="7 8">B22-T-1</strain>
    </source>
</reference>
<dbReference type="InterPro" id="IPR002698">
    <property type="entry name" value="FTHF_cligase"/>
</dbReference>
<evidence type="ECO:0000256" key="6">
    <source>
        <dbReference type="PIRSR" id="PIRSR006806-1"/>
    </source>
</evidence>
<keyword evidence="2 6" id="KW-0547">Nucleotide-binding</keyword>
<comment type="similarity">
    <text evidence="1">Belongs to the 5-formyltetrahydrofolate cyclo-ligase family.</text>
</comment>
<evidence type="ECO:0000313" key="7">
    <source>
        <dbReference type="EMBL" id="PSS02165.1"/>
    </source>
</evidence>
<evidence type="ECO:0000256" key="3">
    <source>
        <dbReference type="ARBA" id="ARBA00022840"/>
    </source>
</evidence>
<keyword evidence="8" id="KW-1185">Reference proteome</keyword>
<dbReference type="FunFam" id="3.40.50.10420:FF:000007">
    <property type="entry name" value="5-formyltetrahydrofolate cyclo-ligase"/>
    <property type="match status" value="1"/>
</dbReference>
<evidence type="ECO:0000256" key="1">
    <source>
        <dbReference type="ARBA" id="ARBA00010638"/>
    </source>
</evidence>
<name>A0A2T3AKH7_9PEZI</name>
<dbReference type="Proteomes" id="UP000241462">
    <property type="component" value="Unassembled WGS sequence"/>
</dbReference>
<dbReference type="InParanoid" id="A0A2T3AKH7"/>
<dbReference type="STRING" id="2025994.A0A2T3AKH7"/>
<gene>
    <name evidence="7" type="ORF">BD289DRAFT_458238</name>
</gene>
<evidence type="ECO:0000313" key="8">
    <source>
        <dbReference type="Proteomes" id="UP000241462"/>
    </source>
</evidence>
<dbReference type="PANTHER" id="PTHR23407:SF1">
    <property type="entry name" value="5-FORMYLTETRAHYDROFOLATE CYCLO-LIGASE"/>
    <property type="match status" value="1"/>
</dbReference>
<keyword evidence="3 6" id="KW-0067">ATP-binding</keyword>
<feature type="binding site" evidence="6">
    <location>
        <begin position="9"/>
        <end position="13"/>
    </location>
    <ligand>
        <name>ATP</name>
        <dbReference type="ChEBI" id="CHEBI:30616"/>
    </ligand>
</feature>